<reference evidence="11 12" key="1">
    <citation type="journal article" date="2019" name="Nat. Ecol. Evol.">
        <title>Megaphylogeny resolves global patterns of mushroom evolution.</title>
        <authorList>
            <person name="Varga T."/>
            <person name="Krizsan K."/>
            <person name="Foldi C."/>
            <person name="Dima B."/>
            <person name="Sanchez-Garcia M."/>
            <person name="Sanchez-Ramirez S."/>
            <person name="Szollosi G.J."/>
            <person name="Szarkandi J.G."/>
            <person name="Papp V."/>
            <person name="Albert L."/>
            <person name="Andreopoulos W."/>
            <person name="Angelini C."/>
            <person name="Antonin V."/>
            <person name="Barry K.W."/>
            <person name="Bougher N.L."/>
            <person name="Buchanan P."/>
            <person name="Buyck B."/>
            <person name="Bense V."/>
            <person name="Catcheside P."/>
            <person name="Chovatia M."/>
            <person name="Cooper J."/>
            <person name="Damon W."/>
            <person name="Desjardin D."/>
            <person name="Finy P."/>
            <person name="Geml J."/>
            <person name="Haridas S."/>
            <person name="Hughes K."/>
            <person name="Justo A."/>
            <person name="Karasinski D."/>
            <person name="Kautmanova I."/>
            <person name="Kiss B."/>
            <person name="Kocsube S."/>
            <person name="Kotiranta H."/>
            <person name="LaButti K.M."/>
            <person name="Lechner B.E."/>
            <person name="Liimatainen K."/>
            <person name="Lipzen A."/>
            <person name="Lukacs Z."/>
            <person name="Mihaltcheva S."/>
            <person name="Morgado L.N."/>
            <person name="Niskanen T."/>
            <person name="Noordeloos M.E."/>
            <person name="Ohm R.A."/>
            <person name="Ortiz-Santana B."/>
            <person name="Ovrebo C."/>
            <person name="Racz N."/>
            <person name="Riley R."/>
            <person name="Savchenko A."/>
            <person name="Shiryaev A."/>
            <person name="Soop K."/>
            <person name="Spirin V."/>
            <person name="Szebenyi C."/>
            <person name="Tomsovsky M."/>
            <person name="Tulloss R.E."/>
            <person name="Uehling J."/>
            <person name="Grigoriev I.V."/>
            <person name="Vagvolgyi C."/>
            <person name="Papp T."/>
            <person name="Martin F.M."/>
            <person name="Miettinen O."/>
            <person name="Hibbett D.S."/>
            <person name="Nagy L.G."/>
        </authorList>
    </citation>
    <scope>NUCLEOTIDE SEQUENCE [LARGE SCALE GENOMIC DNA]</scope>
    <source>
        <strain evidence="11 12">CBS 166.37</strain>
    </source>
</reference>
<protein>
    <recommendedName>
        <fullName evidence="3 9">Mitochondrial import inner membrane translocase subunit Tim21</fullName>
    </recommendedName>
</protein>
<evidence type="ECO:0000256" key="1">
    <source>
        <dbReference type="ARBA" id="ARBA00004304"/>
    </source>
</evidence>
<comment type="similarity">
    <text evidence="2 9">Belongs to the TIM21 family.</text>
</comment>
<dbReference type="Gene3D" id="3.10.450.320">
    <property type="entry name" value="Mitochondrial import inner membrane translocase subunit Tim21"/>
    <property type="match status" value="1"/>
</dbReference>
<dbReference type="EMBL" id="ML213595">
    <property type="protein sequence ID" value="TFK41318.1"/>
    <property type="molecule type" value="Genomic_DNA"/>
</dbReference>
<dbReference type="GO" id="GO:0030150">
    <property type="term" value="P:protein import into mitochondrial matrix"/>
    <property type="evidence" value="ECO:0007669"/>
    <property type="project" value="UniProtKB-UniRule"/>
</dbReference>
<evidence type="ECO:0000313" key="11">
    <source>
        <dbReference type="EMBL" id="TFK41318.1"/>
    </source>
</evidence>
<dbReference type="InterPro" id="IPR013261">
    <property type="entry name" value="Tim21"/>
</dbReference>
<name>A0A5C3MBW2_9AGAR</name>
<feature type="compositionally biased region" description="Polar residues" evidence="10">
    <location>
        <begin position="50"/>
        <end position="65"/>
    </location>
</feature>
<evidence type="ECO:0000256" key="5">
    <source>
        <dbReference type="ARBA" id="ARBA00022946"/>
    </source>
</evidence>
<dbReference type="PANTHER" id="PTHR13032:SF6">
    <property type="entry name" value="MITOCHONDRIAL IMPORT INNER MEMBRANE TRANSLOCASE SUBUNIT TIM21"/>
    <property type="match status" value="1"/>
</dbReference>
<dbReference type="Pfam" id="PF08294">
    <property type="entry name" value="TIM21"/>
    <property type="match status" value="1"/>
</dbReference>
<comment type="subunit">
    <text evidence="9">Component of the TIM23 complex.</text>
</comment>
<evidence type="ECO:0000256" key="10">
    <source>
        <dbReference type="SAM" id="MobiDB-lite"/>
    </source>
</evidence>
<keyword evidence="7 9" id="KW-0496">Mitochondrion</keyword>
<keyword evidence="9" id="KW-0813">Transport</keyword>
<evidence type="ECO:0000256" key="7">
    <source>
        <dbReference type="ARBA" id="ARBA00023128"/>
    </source>
</evidence>
<accession>A0A5C3MBW2</accession>
<keyword evidence="8" id="KW-0472">Membrane</keyword>
<gene>
    <name evidence="11" type="ORF">BDQ12DRAFT_679254</name>
</gene>
<evidence type="ECO:0000256" key="9">
    <source>
        <dbReference type="RuleBase" id="RU367142"/>
    </source>
</evidence>
<keyword evidence="9" id="KW-0811">Translocation</keyword>
<proteinExistence type="inferred from homology"/>
<dbReference type="Proteomes" id="UP000308652">
    <property type="component" value="Unassembled WGS sequence"/>
</dbReference>
<evidence type="ECO:0000256" key="6">
    <source>
        <dbReference type="ARBA" id="ARBA00022989"/>
    </source>
</evidence>
<evidence type="ECO:0000256" key="8">
    <source>
        <dbReference type="ARBA" id="ARBA00023136"/>
    </source>
</evidence>
<sequence>MNIPSLFLRAHTRCSNSALRPFFKPEVLFTRSKRRYATNHPHNLNHGPSDLSQSLDTRQQRSGPRNDSVGPFQLGLSQAARQGEKVQKWSELSAGGKVLRTTARTTNLTVILLGAGLSALLIYSLTSELFSKNSPTVLYGDACERLQNSAKLSKYLNGPLSFHNNPPSAVRPRHRNRHVTSQIMVDAYGNEHMIMTFYVKGHPEGHKLQLAEDSSYLDTASKWATEKFAVLSEMSLDDAVSWSKDRTSALYDQGKRAFKYLTGAPVPTPSIPSIPEEQRKGTAKKEESKAWSFAGMFSSLKGSRGDIVESAPTPSGKVYTDGEVHADLIRNDEGYFVFRYLLVDIPSSRDRNPIRVFVERTPGVRENEPVMRWNS</sequence>
<evidence type="ECO:0000256" key="3">
    <source>
        <dbReference type="ARBA" id="ARBA00020726"/>
    </source>
</evidence>
<feature type="region of interest" description="Disordered" evidence="10">
    <location>
        <begin position="37"/>
        <end position="72"/>
    </location>
</feature>
<organism evidence="11 12">
    <name type="scientific">Crucibulum laeve</name>
    <dbReference type="NCBI Taxonomy" id="68775"/>
    <lineage>
        <taxon>Eukaryota</taxon>
        <taxon>Fungi</taxon>
        <taxon>Dikarya</taxon>
        <taxon>Basidiomycota</taxon>
        <taxon>Agaricomycotina</taxon>
        <taxon>Agaricomycetes</taxon>
        <taxon>Agaricomycetidae</taxon>
        <taxon>Agaricales</taxon>
        <taxon>Agaricineae</taxon>
        <taxon>Nidulariaceae</taxon>
        <taxon>Crucibulum</taxon>
    </lineage>
</organism>
<dbReference type="STRING" id="68775.A0A5C3MBW2"/>
<comment type="function">
    <text evidence="9">Essential component of the TIM23 complex, a complex that mediates the translocation of transit peptide-containing proteins across the mitochondrial inner membrane.</text>
</comment>
<keyword evidence="9" id="KW-0653">Protein transport</keyword>
<comment type="subcellular location">
    <subcellularLocation>
        <location evidence="9">Mitochondrion inner membrane</location>
        <topology evidence="9">Single-pass membrane protein</topology>
    </subcellularLocation>
    <subcellularLocation>
        <location evidence="1">Mitochondrion membrane</location>
        <topology evidence="1">Single-pass membrane protein</topology>
    </subcellularLocation>
</comment>
<keyword evidence="4" id="KW-0812">Transmembrane</keyword>
<evidence type="ECO:0000256" key="4">
    <source>
        <dbReference type="ARBA" id="ARBA00022692"/>
    </source>
</evidence>
<evidence type="ECO:0000313" key="12">
    <source>
        <dbReference type="Proteomes" id="UP000308652"/>
    </source>
</evidence>
<dbReference type="OrthoDB" id="436405at2759"/>
<keyword evidence="12" id="KW-1185">Reference proteome</keyword>
<keyword evidence="6" id="KW-1133">Transmembrane helix</keyword>
<dbReference type="PANTHER" id="PTHR13032">
    <property type="entry name" value="MITOCHONDRIAL IMPORT INNER MEMBRANE TRANSLOCASE SUBUNIT TIM21"/>
    <property type="match status" value="1"/>
</dbReference>
<dbReference type="GO" id="GO:0005744">
    <property type="term" value="C:TIM23 mitochondrial import inner membrane translocase complex"/>
    <property type="evidence" value="ECO:0007669"/>
    <property type="project" value="UniProtKB-UniRule"/>
</dbReference>
<evidence type="ECO:0000256" key="2">
    <source>
        <dbReference type="ARBA" id="ARBA00010867"/>
    </source>
</evidence>
<dbReference type="AlphaFoldDB" id="A0A5C3MBW2"/>
<keyword evidence="9" id="KW-0999">Mitochondrion inner membrane</keyword>
<dbReference type="InterPro" id="IPR038552">
    <property type="entry name" value="Tim21_IMS_sf"/>
</dbReference>
<keyword evidence="5" id="KW-0809">Transit peptide</keyword>